<name>A0AAP2DQL5_9BACT</name>
<evidence type="ECO:0000313" key="3">
    <source>
        <dbReference type="Proteomes" id="UP001319200"/>
    </source>
</evidence>
<evidence type="ECO:0000313" key="2">
    <source>
        <dbReference type="EMBL" id="MBT1700698.1"/>
    </source>
</evidence>
<proteinExistence type="predicted"/>
<dbReference type="InterPro" id="IPR025921">
    <property type="entry name" value="HmuY"/>
</dbReference>
<dbReference type="PROSITE" id="PS51257">
    <property type="entry name" value="PROKAR_LIPOPROTEIN"/>
    <property type="match status" value="1"/>
</dbReference>
<dbReference type="EMBL" id="JAHESF010000046">
    <property type="protein sequence ID" value="MBT1700698.1"/>
    <property type="molecule type" value="Genomic_DNA"/>
</dbReference>
<reference evidence="2 3" key="1">
    <citation type="submission" date="2021-05" db="EMBL/GenBank/DDBJ databases">
        <title>A Polyphasic approach of four new species of the genus Ohtaekwangia: Ohtaekwangia histidinii sp. nov., Ohtaekwangia cretensis sp. nov., Ohtaekwangia indiensis sp. nov., Ohtaekwangia reichenbachii sp. nov. from diverse environment.</title>
        <authorList>
            <person name="Octaviana S."/>
        </authorList>
    </citation>
    <scope>NUCLEOTIDE SEQUENCE [LARGE SCALE GENOMIC DNA]</scope>
    <source>
        <strain evidence="2 3">PWU4</strain>
    </source>
</reference>
<feature type="signal peptide" evidence="1">
    <location>
        <begin position="1"/>
        <end position="22"/>
    </location>
</feature>
<dbReference type="RefSeq" id="WP_254169386.1">
    <property type="nucleotide sequence ID" value="NZ_JAHESF010000046.1"/>
</dbReference>
<comment type="caution">
    <text evidence="2">The sequence shown here is derived from an EMBL/GenBank/DDBJ whole genome shotgun (WGS) entry which is preliminary data.</text>
</comment>
<dbReference type="Pfam" id="PF14064">
    <property type="entry name" value="HmuY"/>
    <property type="match status" value="1"/>
</dbReference>
<dbReference type="CDD" id="cd12105">
    <property type="entry name" value="HmuY"/>
    <property type="match status" value="1"/>
</dbReference>
<organism evidence="2 3">
    <name type="scientific">Chryseosolibacter histidini</name>
    <dbReference type="NCBI Taxonomy" id="2782349"/>
    <lineage>
        <taxon>Bacteria</taxon>
        <taxon>Pseudomonadati</taxon>
        <taxon>Bacteroidota</taxon>
        <taxon>Cytophagia</taxon>
        <taxon>Cytophagales</taxon>
        <taxon>Chryseotaleaceae</taxon>
        <taxon>Chryseosolibacter</taxon>
    </lineage>
</organism>
<gene>
    <name evidence="2" type="ORF">KK083_27660</name>
</gene>
<dbReference type="AlphaFoldDB" id="A0AAP2DQL5"/>
<feature type="chain" id="PRO_5042896160" evidence="1">
    <location>
        <begin position="23"/>
        <end position="474"/>
    </location>
</feature>
<keyword evidence="1" id="KW-0732">Signal</keyword>
<keyword evidence="3" id="KW-1185">Reference proteome</keyword>
<sequence>MHSRYKNLWILFVSVASFFALSSCDDEPADPDNIAIFESAEVGFEGSQTEIKVTLSRAVKNDVPVTITLAPTGVTYGTDFTTEPDGSSGSLTLTIPSGSAQASFTVSKPAGIFLSGKESIGFTLSSVGEPVLIGETASLKLNFSAIVSEGSQLQLNGLIAAESGTSAGNSVFVDLSNNQQTPIARTKWDLGFYGGDDFRVIINNTTGASVVGISKTDLTQVTSADIDPNALKVGQSQTDPTVNENFPAIDNVFGDLSKTAMPVVSATDAENKVYIINRIGGTNNVGATADLVKIRVLRTASGYTLQYAKINETTIKSLAIAKDATANFSYVSFDNGAVSVEPAKAKWDIEWTWSIYYAPNPPPSGPNIPYAFSDLVFINHLGGTQAAEVLTSTGVTYDTFNESNVAGITFKSDRNLIGSNWRATTGTVGVKTDRFYVIKDPGGNIYKLKFLSFHAADGGTRGKPVIEYKLVKKA</sequence>
<dbReference type="Gene3D" id="2.60.40.2030">
    <property type="match status" value="1"/>
</dbReference>
<dbReference type="Proteomes" id="UP001319200">
    <property type="component" value="Unassembled WGS sequence"/>
</dbReference>
<dbReference type="InterPro" id="IPR038081">
    <property type="entry name" value="CalX-like_sf"/>
</dbReference>
<evidence type="ECO:0000256" key="1">
    <source>
        <dbReference type="SAM" id="SignalP"/>
    </source>
</evidence>
<protein>
    <submittedName>
        <fullName evidence="2">HmuY family protein</fullName>
    </submittedName>
</protein>
<accession>A0AAP2DQL5</accession>